<keyword evidence="4" id="KW-0560">Oxidoreductase</keyword>
<organism evidence="6 7">
    <name type="scientific">Kwoniella dendrophila CBS 6074</name>
    <dbReference type="NCBI Taxonomy" id="1295534"/>
    <lineage>
        <taxon>Eukaryota</taxon>
        <taxon>Fungi</taxon>
        <taxon>Dikarya</taxon>
        <taxon>Basidiomycota</taxon>
        <taxon>Agaricomycotina</taxon>
        <taxon>Tremellomycetes</taxon>
        <taxon>Tremellales</taxon>
        <taxon>Cryptococcaceae</taxon>
        <taxon>Kwoniella</taxon>
    </lineage>
</organism>
<dbReference type="GeneID" id="91093176"/>
<evidence type="ECO:0000256" key="3">
    <source>
        <dbReference type="ARBA" id="ARBA00022827"/>
    </source>
</evidence>
<gene>
    <name evidence="6" type="ORF">L201_002504</name>
</gene>
<name>A0AAX4JQF3_9TREE</name>
<comment type="similarity">
    <text evidence="1">Belongs to the FMO family.</text>
</comment>
<evidence type="ECO:0000313" key="7">
    <source>
        <dbReference type="Proteomes" id="UP001355207"/>
    </source>
</evidence>
<keyword evidence="3" id="KW-0274">FAD</keyword>
<evidence type="ECO:0000256" key="4">
    <source>
        <dbReference type="ARBA" id="ARBA00023002"/>
    </source>
</evidence>
<proteinExistence type="inferred from homology"/>
<protein>
    <recommendedName>
        <fullName evidence="8">FAD-dependent urate hydroxylase HpyO FAD/NAD(P)-binding domain-containing protein</fullName>
    </recommendedName>
</protein>
<dbReference type="InterPro" id="IPR036188">
    <property type="entry name" value="FAD/NAD-bd_sf"/>
</dbReference>
<evidence type="ECO:0000256" key="1">
    <source>
        <dbReference type="ARBA" id="ARBA00009183"/>
    </source>
</evidence>
<keyword evidence="7" id="KW-1185">Reference proteome</keyword>
<dbReference type="AlphaFoldDB" id="A0AAX4JQF3"/>
<dbReference type="Pfam" id="PF00743">
    <property type="entry name" value="FMO-like"/>
    <property type="match status" value="1"/>
</dbReference>
<reference evidence="6 7" key="1">
    <citation type="submission" date="2024-01" db="EMBL/GenBank/DDBJ databases">
        <title>Comparative genomics of Cryptococcus and Kwoniella reveals pathogenesis evolution and contrasting modes of karyotype evolution via chromosome fusion or intercentromeric recombination.</title>
        <authorList>
            <person name="Coelho M.A."/>
            <person name="David-Palma M."/>
            <person name="Shea T."/>
            <person name="Bowers K."/>
            <person name="McGinley-Smith S."/>
            <person name="Mohammad A.W."/>
            <person name="Gnirke A."/>
            <person name="Yurkov A.M."/>
            <person name="Nowrousian M."/>
            <person name="Sun S."/>
            <person name="Cuomo C.A."/>
            <person name="Heitman J."/>
        </authorList>
    </citation>
    <scope>NUCLEOTIDE SEQUENCE [LARGE SCALE GENOMIC DNA]</scope>
    <source>
        <strain evidence="6 7">CBS 6074</strain>
    </source>
</reference>
<dbReference type="RefSeq" id="XP_066074377.1">
    <property type="nucleotide sequence ID" value="XM_066218280.1"/>
</dbReference>
<sequence>MTKEITKIGIIGAGATGLTQLQQLLEIWETRKEVNEKSILKVKVFETKHEVGGVWLIDDQPKESIRTHIQPSSSSSSKPHEEQQDRIEQAYSYPPEGQNPSPMYEGLRTNLPKDLMAFRNFPFPDETPLFPEQALIQRYLESYATHYDLRKHIKFSTRVERVYLTSQGEETESGSSGRRWTIESHDLKNDEIEKEEYDYVVPSNGHYCDGWIPPIRGLSSFPGEIIHSRFYHRASDYIGKTVLVVGSFASGGDISRLLATENVGKFDSNGEPLNGYSKNDFINIYMSSSGSVKYINTENNEWGKYINQISLISHVSSPSKDNEKGIIHLKEDKENQEQNGWNKDGLELNNIDIIIFATGYNYMYPFFKSQDKPWSDHKITETEIKEKERQKGDQWEINGLKGQALTELDDLLLFLKGDRTIAFPVMTYNTVPFPLAQIQARLTAYLWAGLLDDLPERIKLPPHPNNPYFNSHSDSDSSDQNDNSRIIEQDDKGTVDPPHQPTTTQEKETKSKPRERQVLAKVKKLYFGPHYEFVYADFLSSIMTDSDKKHNVETSENWKSVEDWRRRRREDTDLRKRTLGY</sequence>
<feature type="compositionally biased region" description="Basic and acidic residues" evidence="5">
    <location>
        <begin position="505"/>
        <end position="515"/>
    </location>
</feature>
<evidence type="ECO:0000313" key="6">
    <source>
        <dbReference type="EMBL" id="WWC87614.1"/>
    </source>
</evidence>
<keyword evidence="2" id="KW-0285">Flavoprotein</keyword>
<dbReference type="Proteomes" id="UP001355207">
    <property type="component" value="Chromosome 3"/>
</dbReference>
<feature type="compositionally biased region" description="Basic and acidic residues" evidence="5">
    <location>
        <begin position="485"/>
        <end position="494"/>
    </location>
</feature>
<dbReference type="SUPFAM" id="SSF51905">
    <property type="entry name" value="FAD/NAD(P)-binding domain"/>
    <property type="match status" value="1"/>
</dbReference>
<feature type="region of interest" description="Disordered" evidence="5">
    <location>
        <begin position="459"/>
        <end position="515"/>
    </location>
</feature>
<dbReference type="GO" id="GO:0004499">
    <property type="term" value="F:N,N-dimethylaniline monooxygenase activity"/>
    <property type="evidence" value="ECO:0007669"/>
    <property type="project" value="InterPro"/>
</dbReference>
<dbReference type="InterPro" id="IPR020946">
    <property type="entry name" value="Flavin_mOase-like"/>
</dbReference>
<accession>A0AAX4JQF3</accession>
<evidence type="ECO:0000256" key="2">
    <source>
        <dbReference type="ARBA" id="ARBA00022630"/>
    </source>
</evidence>
<dbReference type="Gene3D" id="3.50.50.60">
    <property type="entry name" value="FAD/NAD(P)-binding domain"/>
    <property type="match status" value="2"/>
</dbReference>
<dbReference type="GO" id="GO:0050660">
    <property type="term" value="F:flavin adenine dinucleotide binding"/>
    <property type="evidence" value="ECO:0007669"/>
    <property type="project" value="InterPro"/>
</dbReference>
<dbReference type="EMBL" id="CP144100">
    <property type="protein sequence ID" value="WWC87614.1"/>
    <property type="molecule type" value="Genomic_DNA"/>
</dbReference>
<feature type="region of interest" description="Disordered" evidence="5">
    <location>
        <begin position="65"/>
        <end position="86"/>
    </location>
</feature>
<dbReference type="PANTHER" id="PTHR23023">
    <property type="entry name" value="DIMETHYLANILINE MONOOXYGENASE"/>
    <property type="match status" value="1"/>
</dbReference>
<evidence type="ECO:0000256" key="5">
    <source>
        <dbReference type="SAM" id="MobiDB-lite"/>
    </source>
</evidence>
<dbReference type="InterPro" id="IPR050346">
    <property type="entry name" value="FMO-like"/>
</dbReference>
<evidence type="ECO:0008006" key="8">
    <source>
        <dbReference type="Google" id="ProtNLM"/>
    </source>
</evidence>
<dbReference type="GO" id="GO:0050661">
    <property type="term" value="F:NADP binding"/>
    <property type="evidence" value="ECO:0007669"/>
    <property type="project" value="InterPro"/>
</dbReference>